<accession>V8CM40</accession>
<dbReference type="AlphaFoldDB" id="V8CM40"/>
<protein>
    <recommendedName>
        <fullName evidence="4">Cyclic nucleotide-binding domain-containing protein</fullName>
    </recommendedName>
</protein>
<evidence type="ECO:0000313" key="2">
    <source>
        <dbReference type="EMBL" id="ETD27821.1"/>
    </source>
</evidence>
<dbReference type="HOGENOM" id="CLU_422604_0_0_7"/>
<organism evidence="2 3">
    <name type="scientific">Helicobacter canis NCTC 12740</name>
    <dbReference type="NCBI Taxonomy" id="1357399"/>
    <lineage>
        <taxon>Bacteria</taxon>
        <taxon>Pseudomonadati</taxon>
        <taxon>Campylobacterota</taxon>
        <taxon>Epsilonproteobacteria</taxon>
        <taxon>Campylobacterales</taxon>
        <taxon>Helicobacteraceae</taxon>
        <taxon>Helicobacter</taxon>
    </lineage>
</organism>
<feature type="chain" id="PRO_5004767709" description="Cyclic nucleotide-binding domain-containing protein" evidence="1">
    <location>
        <begin position="23"/>
        <end position="648"/>
    </location>
</feature>
<sequence>MAGVRASIALGLWLCQAALSQAFGSDFAYGRALYVGDRTYFLVDTKPNAKAESSPAYILPNQVLVLDKESGEFYCQANSASDTCLSNSRSNIIISPAIIPTLVALDSSGDSGLPLLYKRYAFGRASTQNGIEMVAERNVRGQIGAGIAEEIDKKEWWLKSFNVFYELRLEAGQKLTLYKTPQISQNVVLEIYAAPQPYTSPEPLARAKAKTALLDECERAQILGDRVFLIGYEKGFYQAVVIVNESVYFWGYIDEAAIQALPANATQLDPSALPAFTKPLFARQPTLQEMRQTHQKKIHTLLKPKPKDLAQMLTISVVFDTKSGRMSLADSALLPYLPISQEIDYYLSQADRIKLADKAKSFGRPSINAALRMYIDMPSLSYLHLEPEVKLVRLELESSQSLQGARLCIGGNLRYKRYVEVYADSGLSQLSTRIDKLDLALGELVRLQTLPKAHSKSASVMSIAFRASPSSLIRGYIASDSIIGMCEDIDSSVLPDYALAKTMLSIIENAEFKPIDSTTHALFHNKSSKGYRYTGLKSLKQAFAKANALGLSPLELISLKHSSIDKSHKYGGDRFVSYDREGYNYPAQAHIVLLSEQEKATRILLIYPRETYLLSDNEAVFIAMGSLILLNSFDDRCAVVGGSGRIGG</sequence>
<feature type="signal peptide" evidence="1">
    <location>
        <begin position="1"/>
        <end position="22"/>
    </location>
</feature>
<keyword evidence="1" id="KW-0732">Signal</keyword>
<name>V8CM40_9HELI</name>
<dbReference type="STRING" id="1357399.HMPREF2087_00743"/>
<gene>
    <name evidence="2" type="ORF">HMPREF2087_00743</name>
</gene>
<keyword evidence="3" id="KW-1185">Reference proteome</keyword>
<dbReference type="RefSeq" id="WP_023929670.1">
    <property type="nucleotide sequence ID" value="NZ_KI669458.1"/>
</dbReference>
<reference evidence="2 3" key="1">
    <citation type="submission" date="2013-10" db="EMBL/GenBank/DDBJ databases">
        <title>The Genome Sequence of Helicobacter canis NCTC 12740.</title>
        <authorList>
            <consortium name="The Broad Institute Genomics Platform"/>
            <person name="Earl A."/>
            <person name="Fox J.G."/>
            <person name="Shen Z."/>
            <person name="Young S.K."/>
            <person name="Zeng Q."/>
            <person name="Gargeya S."/>
            <person name="Fitzgerald M."/>
            <person name="Abouelleil A."/>
            <person name="Alvarado L."/>
            <person name="Chapman S.B."/>
            <person name="Gainer-Dewar J."/>
            <person name="Goldberg J."/>
            <person name="Griggs A."/>
            <person name="Gujja S."/>
            <person name="Hansen M."/>
            <person name="Howarth C."/>
            <person name="Imamovic A."/>
            <person name="Ireland A."/>
            <person name="Larimer J."/>
            <person name="McCowan C."/>
            <person name="Murphy C."/>
            <person name="Pearson M."/>
            <person name="Poon T.W."/>
            <person name="Priest M."/>
            <person name="Roberts A."/>
            <person name="Saif S."/>
            <person name="Shea T."/>
            <person name="Sykes S."/>
            <person name="Wortman J."/>
            <person name="Nusbaum C."/>
            <person name="Birren B."/>
        </authorList>
    </citation>
    <scope>NUCLEOTIDE SEQUENCE [LARGE SCALE GENOMIC DNA]</scope>
    <source>
        <strain evidence="2 3">NCTC 12740</strain>
    </source>
</reference>
<proteinExistence type="predicted"/>
<comment type="caution">
    <text evidence="2">The sequence shown here is derived from an EMBL/GenBank/DDBJ whole genome shotgun (WGS) entry which is preliminary data.</text>
</comment>
<evidence type="ECO:0000256" key="1">
    <source>
        <dbReference type="SAM" id="SignalP"/>
    </source>
</evidence>
<dbReference type="OrthoDB" id="10020635at2"/>
<dbReference type="PATRIC" id="fig|1357399.3.peg.779"/>
<evidence type="ECO:0008006" key="4">
    <source>
        <dbReference type="Google" id="ProtNLM"/>
    </source>
</evidence>
<dbReference type="Proteomes" id="UP000018688">
    <property type="component" value="Unassembled WGS sequence"/>
</dbReference>
<dbReference type="EMBL" id="AZJJ01000001">
    <property type="protein sequence ID" value="ETD27821.1"/>
    <property type="molecule type" value="Genomic_DNA"/>
</dbReference>
<evidence type="ECO:0000313" key="3">
    <source>
        <dbReference type="Proteomes" id="UP000018688"/>
    </source>
</evidence>